<dbReference type="InterPro" id="IPR001764">
    <property type="entry name" value="Glyco_hydro_3_N"/>
</dbReference>
<evidence type="ECO:0000256" key="4">
    <source>
        <dbReference type="ARBA" id="ARBA00022801"/>
    </source>
</evidence>
<organism evidence="7 8">
    <name type="scientific">Mesotoga prima</name>
    <dbReference type="NCBI Taxonomy" id="1184387"/>
    <lineage>
        <taxon>Bacteria</taxon>
        <taxon>Thermotogati</taxon>
        <taxon>Thermotogota</taxon>
        <taxon>Thermotogae</taxon>
        <taxon>Kosmotogales</taxon>
        <taxon>Kosmotogaceae</taxon>
        <taxon>Mesotoga</taxon>
    </lineage>
</organism>
<keyword evidence="5" id="KW-0326">Glycosidase</keyword>
<dbReference type="NCBIfam" id="NF003740">
    <property type="entry name" value="PRK05337.1"/>
    <property type="match status" value="1"/>
</dbReference>
<evidence type="ECO:0000256" key="1">
    <source>
        <dbReference type="ARBA" id="ARBA00001231"/>
    </source>
</evidence>
<keyword evidence="4 7" id="KW-0378">Hydrolase</keyword>
<comment type="caution">
    <text evidence="7">The sequence shown here is derived from an EMBL/GenBank/DDBJ whole genome shotgun (WGS) entry which is preliminary data.</text>
</comment>
<dbReference type="EMBL" id="LGGP01000084">
    <property type="protein sequence ID" value="KUK81075.1"/>
    <property type="molecule type" value="Genomic_DNA"/>
</dbReference>
<dbReference type="Pfam" id="PF00933">
    <property type="entry name" value="Glyco_hydro_3"/>
    <property type="match status" value="1"/>
</dbReference>
<dbReference type="AlphaFoldDB" id="A0A101HRF2"/>
<dbReference type="GO" id="GO:0005975">
    <property type="term" value="P:carbohydrate metabolic process"/>
    <property type="evidence" value="ECO:0007669"/>
    <property type="project" value="InterPro"/>
</dbReference>
<protein>
    <recommendedName>
        <fullName evidence="3">beta-N-acetylhexosaminidase</fullName>
        <ecNumber evidence="3">3.2.1.52</ecNumber>
    </recommendedName>
</protein>
<proteinExistence type="inferred from homology"/>
<evidence type="ECO:0000256" key="3">
    <source>
        <dbReference type="ARBA" id="ARBA00012663"/>
    </source>
</evidence>
<evidence type="ECO:0000256" key="2">
    <source>
        <dbReference type="ARBA" id="ARBA00005336"/>
    </source>
</evidence>
<dbReference type="InterPro" id="IPR036881">
    <property type="entry name" value="Glyco_hydro_3_C_sf"/>
</dbReference>
<accession>A0A101HRF2</accession>
<evidence type="ECO:0000256" key="5">
    <source>
        <dbReference type="ARBA" id="ARBA00023295"/>
    </source>
</evidence>
<dbReference type="Gene3D" id="3.40.50.1700">
    <property type="entry name" value="Glycoside hydrolase family 3 C-terminal domain"/>
    <property type="match status" value="1"/>
</dbReference>
<sequence length="518" mass="56741">MKESFHLNLDEAVGRLFLIGIPGPEIDSDTEKTLVQVKPGAVILFSKNIVDAAQVRALVEEIERVLGYKPAIAIDQEGGIVSRLREGFSVSPGAMAIAATNRVENSFLAGSIMAREMRAIGVNWNLAPVVDVNCNPKNPGIGVRSFGDSPEQVISYARAFVDAMSENGVMSCLKHFPGKGRVDVDAHLDLPVLDVPLSTLDSEELRPFKEVPADSIMPSHIFMPQLQVRRVPASMSREILTDLARDYLKYQGVLVADDLGMGGVSNYFKPEEAAIEGLKNGMDYLTYCHEPEIQRRVKKILIKEIERSSELEGRFQQSLSRVERFRMKAVSSARVSLEGIGSPESLKTMQEISDNSITAILNDRSLLPLPVSDVSTIFAVRLSRLVQVEDGPQKGVPAVAREIAQITDSPVVDFAPNLTVDEAARIAASAPGKGIKLVFTENAHLHDGQRELLFRLSQRTGRMLVIALRNPYDAFVNGVKNCILSYGYEAVSQKSIMKVLKGTIVAEGKLPVKIPQEV</sequence>
<dbReference type="InterPro" id="IPR017853">
    <property type="entry name" value="GH"/>
</dbReference>
<name>A0A101HRF2_9BACT</name>
<comment type="catalytic activity">
    <reaction evidence="1">
        <text>Hydrolysis of terminal non-reducing N-acetyl-D-hexosamine residues in N-acetyl-beta-D-hexosaminides.</text>
        <dbReference type="EC" id="3.2.1.52"/>
    </reaction>
</comment>
<comment type="similarity">
    <text evidence="2">Belongs to the glycosyl hydrolase 3 family.</text>
</comment>
<dbReference type="InterPro" id="IPR036962">
    <property type="entry name" value="Glyco_hydro_3_N_sf"/>
</dbReference>
<gene>
    <name evidence="7" type="ORF">XD94_0626</name>
</gene>
<evidence type="ECO:0000313" key="8">
    <source>
        <dbReference type="Proteomes" id="UP000054092"/>
    </source>
</evidence>
<feature type="domain" description="Glycoside hydrolase family 3 N-terminal" evidence="6">
    <location>
        <begin position="9"/>
        <end position="324"/>
    </location>
</feature>
<dbReference type="GO" id="GO:0004563">
    <property type="term" value="F:beta-N-acetylhexosaminidase activity"/>
    <property type="evidence" value="ECO:0007669"/>
    <property type="project" value="UniProtKB-EC"/>
</dbReference>
<dbReference type="GO" id="GO:0009254">
    <property type="term" value="P:peptidoglycan turnover"/>
    <property type="evidence" value="ECO:0007669"/>
    <property type="project" value="TreeGrafter"/>
</dbReference>
<evidence type="ECO:0000313" key="7">
    <source>
        <dbReference type="EMBL" id="KUK81075.1"/>
    </source>
</evidence>
<dbReference type="Proteomes" id="UP000054092">
    <property type="component" value="Unassembled WGS sequence"/>
</dbReference>
<dbReference type="PANTHER" id="PTHR30480">
    <property type="entry name" value="BETA-HEXOSAMINIDASE-RELATED"/>
    <property type="match status" value="1"/>
</dbReference>
<evidence type="ECO:0000259" key="6">
    <source>
        <dbReference type="Pfam" id="PF00933"/>
    </source>
</evidence>
<dbReference type="Gene3D" id="3.20.20.300">
    <property type="entry name" value="Glycoside hydrolase, family 3, N-terminal domain"/>
    <property type="match status" value="1"/>
</dbReference>
<reference evidence="8" key="1">
    <citation type="journal article" date="2015" name="MBio">
        <title>Genome-Resolved Metagenomic Analysis Reveals Roles for Candidate Phyla and Other Microbial Community Members in Biogeochemical Transformations in Oil Reservoirs.</title>
        <authorList>
            <person name="Hu P."/>
            <person name="Tom L."/>
            <person name="Singh A."/>
            <person name="Thomas B.C."/>
            <person name="Baker B.J."/>
            <person name="Piceno Y.M."/>
            <person name="Andersen G.L."/>
            <person name="Banfield J.F."/>
        </authorList>
    </citation>
    <scope>NUCLEOTIDE SEQUENCE [LARGE SCALE GENOMIC DNA]</scope>
</reference>
<dbReference type="PATRIC" id="fig|1184387.3.peg.984"/>
<dbReference type="PANTHER" id="PTHR30480:SF13">
    <property type="entry name" value="BETA-HEXOSAMINIDASE"/>
    <property type="match status" value="1"/>
</dbReference>
<dbReference type="InterPro" id="IPR050226">
    <property type="entry name" value="NagZ_Beta-hexosaminidase"/>
</dbReference>
<dbReference type="SUPFAM" id="SSF51445">
    <property type="entry name" value="(Trans)glycosidases"/>
    <property type="match status" value="1"/>
</dbReference>
<dbReference type="EC" id="3.2.1.52" evidence="3"/>